<name>A0ABD1TLC9_9LAMI</name>
<comment type="caution">
    <text evidence="1">The sequence shown here is derived from an EMBL/GenBank/DDBJ whole genome shotgun (WGS) entry which is preliminary data.</text>
</comment>
<accession>A0ABD1TLC9</accession>
<proteinExistence type="predicted"/>
<sequence>MNKLNTPSEHASIPLDVAIPLGEVLSANHRVKTAKIEIDGKTLETNLYVLNMQEFDVSLRMDSLFKNHATILCFEREVVFKQPGEVELHLSVTKIKPLPRIISALKARKILKEDVWDS</sequence>
<keyword evidence="1" id="KW-0548">Nucleotidyltransferase</keyword>
<evidence type="ECO:0000313" key="1">
    <source>
        <dbReference type="EMBL" id="KAL2513363.1"/>
    </source>
</evidence>
<gene>
    <name evidence="1" type="ORF">Adt_18963</name>
</gene>
<keyword evidence="1" id="KW-0695">RNA-directed DNA polymerase</keyword>
<dbReference type="EMBL" id="JBFOLK010000005">
    <property type="protein sequence ID" value="KAL2513363.1"/>
    <property type="molecule type" value="Genomic_DNA"/>
</dbReference>
<dbReference type="InterPro" id="IPR021109">
    <property type="entry name" value="Peptidase_aspartic_dom_sf"/>
</dbReference>
<dbReference type="GO" id="GO:0003964">
    <property type="term" value="F:RNA-directed DNA polymerase activity"/>
    <property type="evidence" value="ECO:0007669"/>
    <property type="project" value="UniProtKB-KW"/>
</dbReference>
<evidence type="ECO:0000313" key="2">
    <source>
        <dbReference type="Proteomes" id="UP001604336"/>
    </source>
</evidence>
<protein>
    <submittedName>
        <fullName evidence="1">Reverse transcriptase</fullName>
    </submittedName>
</protein>
<keyword evidence="2" id="KW-1185">Reference proteome</keyword>
<organism evidence="1 2">
    <name type="scientific">Abeliophyllum distichum</name>
    <dbReference type="NCBI Taxonomy" id="126358"/>
    <lineage>
        <taxon>Eukaryota</taxon>
        <taxon>Viridiplantae</taxon>
        <taxon>Streptophyta</taxon>
        <taxon>Embryophyta</taxon>
        <taxon>Tracheophyta</taxon>
        <taxon>Spermatophyta</taxon>
        <taxon>Magnoliopsida</taxon>
        <taxon>eudicotyledons</taxon>
        <taxon>Gunneridae</taxon>
        <taxon>Pentapetalae</taxon>
        <taxon>asterids</taxon>
        <taxon>lamiids</taxon>
        <taxon>Lamiales</taxon>
        <taxon>Oleaceae</taxon>
        <taxon>Forsythieae</taxon>
        <taxon>Abeliophyllum</taxon>
    </lineage>
</organism>
<dbReference type="Proteomes" id="UP001604336">
    <property type="component" value="Unassembled WGS sequence"/>
</dbReference>
<keyword evidence="1" id="KW-0808">Transferase</keyword>
<dbReference type="Pfam" id="PF08284">
    <property type="entry name" value="RVP_2"/>
    <property type="match status" value="1"/>
</dbReference>
<dbReference type="AlphaFoldDB" id="A0ABD1TLC9"/>
<reference evidence="2" key="1">
    <citation type="submission" date="2024-07" db="EMBL/GenBank/DDBJ databases">
        <title>Two chromosome-level genome assemblies of Korean endemic species Abeliophyllum distichum and Forsythia ovata (Oleaceae).</title>
        <authorList>
            <person name="Jang H."/>
        </authorList>
    </citation>
    <scope>NUCLEOTIDE SEQUENCE [LARGE SCALE GENOMIC DNA]</scope>
</reference>
<dbReference type="Gene3D" id="2.40.70.10">
    <property type="entry name" value="Acid Proteases"/>
    <property type="match status" value="1"/>
</dbReference>